<comment type="caution">
    <text evidence="1">The sequence shown here is derived from an EMBL/GenBank/DDBJ whole genome shotgun (WGS) entry which is preliminary data.</text>
</comment>
<dbReference type="EMBL" id="JARBJD010000079">
    <property type="protein sequence ID" value="KAK2954389.1"/>
    <property type="molecule type" value="Genomic_DNA"/>
</dbReference>
<dbReference type="Proteomes" id="UP001281761">
    <property type="component" value="Unassembled WGS sequence"/>
</dbReference>
<sequence length="126" mass="14110">MINMMDSTVLRFISSTLLDFHTSIPLIHIGARSTSLSEVAPDRLSFSSLQSCHHLLDLGHSECDSIDLTSLTILIWFVSFVTTQGTPYCSLRFSIFLHTSRVSVVPLNSFFIHFTLTSWRTSPSSV</sequence>
<evidence type="ECO:0000313" key="2">
    <source>
        <dbReference type="Proteomes" id="UP001281761"/>
    </source>
</evidence>
<name>A0ABQ9XRN6_9EUKA</name>
<proteinExistence type="predicted"/>
<accession>A0ABQ9XRN6</accession>
<protein>
    <submittedName>
        <fullName evidence="1">Uncharacterized protein</fullName>
    </submittedName>
</protein>
<evidence type="ECO:0000313" key="1">
    <source>
        <dbReference type="EMBL" id="KAK2954389.1"/>
    </source>
</evidence>
<keyword evidence="2" id="KW-1185">Reference proteome</keyword>
<reference evidence="1 2" key="1">
    <citation type="journal article" date="2022" name="bioRxiv">
        <title>Genomics of Preaxostyla Flagellates Illuminates Evolutionary Transitions and the Path Towards Mitochondrial Loss.</title>
        <authorList>
            <person name="Novak L.V.F."/>
            <person name="Treitli S.C."/>
            <person name="Pyrih J."/>
            <person name="Halakuc P."/>
            <person name="Pipaliya S.V."/>
            <person name="Vacek V."/>
            <person name="Brzon O."/>
            <person name="Soukal P."/>
            <person name="Eme L."/>
            <person name="Dacks J.B."/>
            <person name="Karnkowska A."/>
            <person name="Elias M."/>
            <person name="Hampl V."/>
        </authorList>
    </citation>
    <scope>NUCLEOTIDE SEQUENCE [LARGE SCALE GENOMIC DNA]</scope>
    <source>
        <strain evidence="1">NAU3</strain>
        <tissue evidence="1">Gut</tissue>
    </source>
</reference>
<organism evidence="1 2">
    <name type="scientific">Blattamonas nauphoetae</name>
    <dbReference type="NCBI Taxonomy" id="2049346"/>
    <lineage>
        <taxon>Eukaryota</taxon>
        <taxon>Metamonada</taxon>
        <taxon>Preaxostyla</taxon>
        <taxon>Oxymonadida</taxon>
        <taxon>Blattamonas</taxon>
    </lineage>
</organism>
<gene>
    <name evidence="1" type="ORF">BLNAU_10721</name>
</gene>